<accession>A0ACC4BX78</accession>
<evidence type="ECO:0000313" key="2">
    <source>
        <dbReference type="Proteomes" id="UP000309997"/>
    </source>
</evidence>
<keyword evidence="2" id="KW-1185">Reference proteome</keyword>
<sequence>MLDYVNKLALALDLGLVSRMTPGSFAKGGNIGGMKNGGIILENSGLPHCVSKLTPFVAAEEMDTKMEGDDGNVESYQALRASRRGSIQKRKLVFGDGDLKITVKARYREDIIRFKFDPSAAGCFQLYEEVSKRFKLQTETFQLKYLDDEEEWCEVPCPVVTRLLLWEAQTASNCFFDGKLLTTWLNNPPLKPWESKAGWSFSELPFKKETIAASAGSTSGPFWRLSWNCEAWRKICSKAQECSWFHAYGGRLYGNNMYRGGYSWTFMGSGCMAVVECTIVVLEAQWVVMEWAWGGAFGASRP</sequence>
<dbReference type="Proteomes" id="UP000309997">
    <property type="component" value="Unassembled WGS sequence"/>
</dbReference>
<proteinExistence type="predicted"/>
<dbReference type="EMBL" id="RCHU02000007">
    <property type="protein sequence ID" value="KAL3583220.1"/>
    <property type="molecule type" value="Genomic_DNA"/>
</dbReference>
<reference evidence="1 2" key="1">
    <citation type="journal article" date="2024" name="Plant Biotechnol. J.">
        <title>Genome and CRISPR/Cas9 system of a widespread forest tree (Populus alba) in the world.</title>
        <authorList>
            <person name="Liu Y.J."/>
            <person name="Jiang P.F."/>
            <person name="Han X.M."/>
            <person name="Li X.Y."/>
            <person name="Wang H.M."/>
            <person name="Wang Y.J."/>
            <person name="Wang X.X."/>
            <person name="Zeng Q.Y."/>
        </authorList>
    </citation>
    <scope>NUCLEOTIDE SEQUENCE [LARGE SCALE GENOMIC DNA]</scope>
    <source>
        <strain evidence="2">cv. PAL-ZL1</strain>
    </source>
</reference>
<comment type="caution">
    <text evidence="1">The sequence shown here is derived from an EMBL/GenBank/DDBJ whole genome shotgun (WGS) entry which is preliminary data.</text>
</comment>
<gene>
    <name evidence="1" type="ORF">D5086_014281</name>
</gene>
<evidence type="ECO:0000313" key="1">
    <source>
        <dbReference type="EMBL" id="KAL3583220.1"/>
    </source>
</evidence>
<name>A0ACC4BX78_POPAL</name>
<organism evidence="1 2">
    <name type="scientific">Populus alba</name>
    <name type="common">White poplar</name>
    <dbReference type="NCBI Taxonomy" id="43335"/>
    <lineage>
        <taxon>Eukaryota</taxon>
        <taxon>Viridiplantae</taxon>
        <taxon>Streptophyta</taxon>
        <taxon>Embryophyta</taxon>
        <taxon>Tracheophyta</taxon>
        <taxon>Spermatophyta</taxon>
        <taxon>Magnoliopsida</taxon>
        <taxon>eudicotyledons</taxon>
        <taxon>Gunneridae</taxon>
        <taxon>Pentapetalae</taxon>
        <taxon>rosids</taxon>
        <taxon>fabids</taxon>
        <taxon>Malpighiales</taxon>
        <taxon>Salicaceae</taxon>
        <taxon>Saliceae</taxon>
        <taxon>Populus</taxon>
    </lineage>
</organism>
<protein>
    <submittedName>
        <fullName evidence="1">Uncharacterized protein</fullName>
    </submittedName>
</protein>